<feature type="domain" description="Shikimate dehydrogenase substrate binding N-terminal" evidence="4">
    <location>
        <begin position="14"/>
        <end position="94"/>
    </location>
</feature>
<keyword evidence="2" id="KW-0057">Aromatic amino acid biosynthesis</keyword>
<sequence length="264" mass="27166">MLDHLSGASRLIPIIGDPVRYVRSPVWLTRTLGARGHNGICVPLEVPVDKLGVVMAGLSASGNVDGILVTMPHKFAAFGYCATSSPRASLFGVVSVMRRNPDATWHGDMLDGLAFVKAQQDHGAQIERARALLVGAGGAGSAIAHALLDAGVGELVVHDADPARVAALADQLAAVGAGRLSSGSADPTGFDLVFNATPLGLEEDDPLPLDTALLSPSMFVGDVIAGHGMTPLLAAAQQIGCSTANGDHMVEAVQDLMADFLLHT</sequence>
<dbReference type="SUPFAM" id="SSF53223">
    <property type="entry name" value="Aminoacid dehydrogenase-like, N-terminal domain"/>
    <property type="match status" value="1"/>
</dbReference>
<dbReference type="Proteomes" id="UP001499933">
    <property type="component" value="Unassembled WGS sequence"/>
</dbReference>
<dbReference type="Gene3D" id="3.40.50.10860">
    <property type="entry name" value="Leucine Dehydrogenase, chain A, domain 1"/>
    <property type="match status" value="1"/>
</dbReference>
<comment type="caution">
    <text evidence="5">The sequence shown here is derived from an EMBL/GenBank/DDBJ whole genome shotgun (WGS) entry which is preliminary data.</text>
</comment>
<name>A0ABN2R2A9_9MICO</name>
<protein>
    <submittedName>
        <fullName evidence="5">Shikimate dehydrogenase</fullName>
    </submittedName>
</protein>
<evidence type="ECO:0000259" key="3">
    <source>
        <dbReference type="Pfam" id="PF00899"/>
    </source>
</evidence>
<feature type="domain" description="THIF-type NAD/FAD binding fold" evidence="3">
    <location>
        <begin position="120"/>
        <end position="162"/>
    </location>
</feature>
<accession>A0ABN2R2A9</accession>
<dbReference type="InterPro" id="IPR022893">
    <property type="entry name" value="Shikimate_DH_fam"/>
</dbReference>
<comment type="pathway">
    <text evidence="1">Metabolic intermediate biosynthesis; chorismate biosynthesis; chorismate from D-erythrose 4-phosphate and phosphoenolpyruvate: step 4/7.</text>
</comment>
<dbReference type="EMBL" id="BAAAOG010000005">
    <property type="protein sequence ID" value="GAA1962313.1"/>
    <property type="molecule type" value="Genomic_DNA"/>
</dbReference>
<evidence type="ECO:0000259" key="4">
    <source>
        <dbReference type="Pfam" id="PF08501"/>
    </source>
</evidence>
<keyword evidence="2" id="KW-0028">Amino-acid biosynthesis</keyword>
<keyword evidence="6" id="KW-1185">Reference proteome</keyword>
<evidence type="ECO:0000313" key="5">
    <source>
        <dbReference type="EMBL" id="GAA1962313.1"/>
    </source>
</evidence>
<reference evidence="5 6" key="1">
    <citation type="journal article" date="2019" name="Int. J. Syst. Evol. Microbiol.">
        <title>The Global Catalogue of Microorganisms (GCM) 10K type strain sequencing project: providing services to taxonomists for standard genome sequencing and annotation.</title>
        <authorList>
            <consortium name="The Broad Institute Genomics Platform"/>
            <consortium name="The Broad Institute Genome Sequencing Center for Infectious Disease"/>
            <person name="Wu L."/>
            <person name="Ma J."/>
        </authorList>
    </citation>
    <scope>NUCLEOTIDE SEQUENCE [LARGE SCALE GENOMIC DNA]</scope>
    <source>
        <strain evidence="5 6">JCM 14901</strain>
    </source>
</reference>
<dbReference type="InterPro" id="IPR036291">
    <property type="entry name" value="NAD(P)-bd_dom_sf"/>
</dbReference>
<dbReference type="RefSeq" id="WP_344095349.1">
    <property type="nucleotide sequence ID" value="NZ_BAAAOG010000005.1"/>
</dbReference>
<dbReference type="Gene3D" id="3.40.50.720">
    <property type="entry name" value="NAD(P)-binding Rossmann-like Domain"/>
    <property type="match status" value="1"/>
</dbReference>
<proteinExistence type="predicted"/>
<evidence type="ECO:0000313" key="6">
    <source>
        <dbReference type="Proteomes" id="UP001499933"/>
    </source>
</evidence>
<dbReference type="PANTHER" id="PTHR21089:SF1">
    <property type="entry name" value="BIFUNCTIONAL 3-DEHYDROQUINATE DEHYDRATASE_SHIKIMATE DEHYDROGENASE, CHLOROPLASTIC"/>
    <property type="match status" value="1"/>
</dbReference>
<evidence type="ECO:0000256" key="1">
    <source>
        <dbReference type="ARBA" id="ARBA00004871"/>
    </source>
</evidence>
<organism evidence="5 6">
    <name type="scientific">Microbacterium deminutum</name>
    <dbReference type="NCBI Taxonomy" id="344164"/>
    <lineage>
        <taxon>Bacteria</taxon>
        <taxon>Bacillati</taxon>
        <taxon>Actinomycetota</taxon>
        <taxon>Actinomycetes</taxon>
        <taxon>Micrococcales</taxon>
        <taxon>Microbacteriaceae</taxon>
        <taxon>Microbacterium</taxon>
    </lineage>
</organism>
<gene>
    <name evidence="5" type="ORF">GCM10009776_26230</name>
</gene>
<dbReference type="Pfam" id="PF08501">
    <property type="entry name" value="Shikimate_dh_N"/>
    <property type="match status" value="1"/>
</dbReference>
<evidence type="ECO:0000256" key="2">
    <source>
        <dbReference type="ARBA" id="ARBA00023141"/>
    </source>
</evidence>
<dbReference type="InterPro" id="IPR000594">
    <property type="entry name" value="ThiF_NAD_FAD-bd"/>
</dbReference>
<dbReference type="InterPro" id="IPR046346">
    <property type="entry name" value="Aminoacid_DH-like_N_sf"/>
</dbReference>
<dbReference type="PANTHER" id="PTHR21089">
    <property type="entry name" value="SHIKIMATE DEHYDROGENASE"/>
    <property type="match status" value="1"/>
</dbReference>
<dbReference type="Pfam" id="PF00899">
    <property type="entry name" value="ThiF"/>
    <property type="match status" value="1"/>
</dbReference>
<dbReference type="InterPro" id="IPR013708">
    <property type="entry name" value="Shikimate_DH-bd_N"/>
</dbReference>
<dbReference type="SUPFAM" id="SSF51735">
    <property type="entry name" value="NAD(P)-binding Rossmann-fold domains"/>
    <property type="match status" value="1"/>
</dbReference>